<dbReference type="OrthoDB" id="10005898at2759"/>
<dbReference type="PANTHER" id="PTHR12652">
    <property type="entry name" value="PEROXISOMAL BIOGENESIS FACTOR 11"/>
    <property type="match status" value="1"/>
</dbReference>
<dbReference type="PANTHER" id="PTHR12652:SF25">
    <property type="entry name" value="MICROBODY (PEROXISOME) PROLIFERATION PROTEIN PEROXIN 11C (EUROFUNG)"/>
    <property type="match status" value="1"/>
</dbReference>
<evidence type="ECO:0000313" key="2">
    <source>
        <dbReference type="EMBL" id="ORY19576.1"/>
    </source>
</evidence>
<comment type="caution">
    <text evidence="2">The sequence shown here is derived from an EMBL/GenBank/DDBJ whole genome shotgun (WGS) entry which is preliminary data.</text>
</comment>
<evidence type="ECO:0000313" key="3">
    <source>
        <dbReference type="Proteomes" id="UP000193144"/>
    </source>
</evidence>
<name>A0A1Y2AAM5_9PLEO</name>
<evidence type="ECO:0008006" key="4">
    <source>
        <dbReference type="Google" id="ProtNLM"/>
    </source>
</evidence>
<feature type="compositionally biased region" description="Pro residues" evidence="1">
    <location>
        <begin position="1"/>
        <end position="13"/>
    </location>
</feature>
<sequence>MSSPPSPSPPPLQPVDAQKTEESPSYTTMPSTASEPQQEKPPPNTTIPSAAPEAQREEPPSNTITPPPEPELSPGATAAPSPLSPSPSPSPSPHSPPRNPSPALLSRLRAILHLLKSRTHLLAHRLDTLLLRLSHLLSNPASTDALLSTISYTLSLLSSLLRKTLTRRLSTIPTKSSAILLSGETSTLLAEISIQTPTPTPPSTKALVSIGESAKALAATMDDYRIFVRLWGLVGIYTWARGTYLSPSLRAASPQTHMTDKLLKAITWTQIASCTLFQLLENLAYLSSKSILNLCSKTGESLDARYWIWSSRFWAIHVGLEFLRLYIISSSSSSSSSPDDNEKERKIQREKDSWAWTRDLVTNLAYFPLTIHWGRERGLLSETGVAVLGVVAGGTLVVDAWRGAR</sequence>
<proteinExistence type="predicted"/>
<feature type="region of interest" description="Disordered" evidence="1">
    <location>
        <begin position="1"/>
        <end position="102"/>
    </location>
</feature>
<dbReference type="PRINTS" id="PR01217">
    <property type="entry name" value="PRICHEXTENSN"/>
</dbReference>
<accession>A0A1Y2AAM5</accession>
<keyword evidence="3" id="KW-1185">Reference proteome</keyword>
<dbReference type="STRING" id="1231657.A0A1Y2AAM5"/>
<evidence type="ECO:0000256" key="1">
    <source>
        <dbReference type="SAM" id="MobiDB-lite"/>
    </source>
</evidence>
<protein>
    <recommendedName>
        <fullName evidence="4">Peroxisomal biogenesis factor 11</fullName>
    </recommendedName>
</protein>
<organism evidence="2 3">
    <name type="scientific">Clohesyomyces aquaticus</name>
    <dbReference type="NCBI Taxonomy" id="1231657"/>
    <lineage>
        <taxon>Eukaryota</taxon>
        <taxon>Fungi</taxon>
        <taxon>Dikarya</taxon>
        <taxon>Ascomycota</taxon>
        <taxon>Pezizomycotina</taxon>
        <taxon>Dothideomycetes</taxon>
        <taxon>Pleosporomycetidae</taxon>
        <taxon>Pleosporales</taxon>
        <taxon>Lindgomycetaceae</taxon>
        <taxon>Clohesyomyces</taxon>
    </lineage>
</organism>
<dbReference type="Proteomes" id="UP000193144">
    <property type="component" value="Unassembled WGS sequence"/>
</dbReference>
<feature type="compositionally biased region" description="Pro residues" evidence="1">
    <location>
        <begin position="82"/>
        <end position="100"/>
    </location>
</feature>
<gene>
    <name evidence="2" type="ORF">BCR34DRAFT_582273</name>
</gene>
<reference evidence="2 3" key="1">
    <citation type="submission" date="2016-07" db="EMBL/GenBank/DDBJ databases">
        <title>Pervasive Adenine N6-methylation of Active Genes in Fungi.</title>
        <authorList>
            <consortium name="DOE Joint Genome Institute"/>
            <person name="Mondo S.J."/>
            <person name="Dannebaum R.O."/>
            <person name="Kuo R.C."/>
            <person name="Labutti K."/>
            <person name="Haridas S."/>
            <person name="Kuo A."/>
            <person name="Salamov A."/>
            <person name="Ahrendt S.R."/>
            <person name="Lipzen A."/>
            <person name="Sullivan W."/>
            <person name="Andreopoulos W.B."/>
            <person name="Clum A."/>
            <person name="Lindquist E."/>
            <person name="Daum C."/>
            <person name="Ramamoorthy G.K."/>
            <person name="Gryganskyi A."/>
            <person name="Culley D."/>
            <person name="Magnuson J.K."/>
            <person name="James T.Y."/>
            <person name="O'Malley M.A."/>
            <person name="Stajich J.E."/>
            <person name="Spatafora J.W."/>
            <person name="Visel A."/>
            <person name="Grigoriev I.V."/>
        </authorList>
    </citation>
    <scope>NUCLEOTIDE SEQUENCE [LARGE SCALE GENOMIC DNA]</scope>
    <source>
        <strain evidence="2 3">CBS 115471</strain>
    </source>
</reference>
<dbReference type="AlphaFoldDB" id="A0A1Y2AAM5"/>
<feature type="compositionally biased region" description="Polar residues" evidence="1">
    <location>
        <begin position="23"/>
        <end position="36"/>
    </location>
</feature>
<dbReference type="EMBL" id="MCFA01000002">
    <property type="protein sequence ID" value="ORY19576.1"/>
    <property type="molecule type" value="Genomic_DNA"/>
</dbReference>